<dbReference type="PROSITE" id="PS50931">
    <property type="entry name" value="HTH_LYSR"/>
    <property type="match status" value="1"/>
</dbReference>
<evidence type="ECO:0000256" key="2">
    <source>
        <dbReference type="ARBA" id="ARBA00023015"/>
    </source>
</evidence>
<proteinExistence type="inferred from homology"/>
<keyword evidence="2" id="KW-0805">Transcription regulation</keyword>
<dbReference type="InterPro" id="IPR036388">
    <property type="entry name" value="WH-like_DNA-bd_sf"/>
</dbReference>
<dbReference type="Gene3D" id="3.40.190.10">
    <property type="entry name" value="Periplasmic binding protein-like II"/>
    <property type="match status" value="2"/>
</dbReference>
<dbReference type="PANTHER" id="PTHR30118">
    <property type="entry name" value="HTH-TYPE TRANSCRIPTIONAL REGULATOR LEUO-RELATED"/>
    <property type="match status" value="1"/>
</dbReference>
<dbReference type="Proteomes" id="UP001595455">
    <property type="component" value="Unassembled WGS sequence"/>
</dbReference>
<evidence type="ECO:0000313" key="6">
    <source>
        <dbReference type="EMBL" id="MFC2996423.1"/>
    </source>
</evidence>
<evidence type="ECO:0000313" key="7">
    <source>
        <dbReference type="Proteomes" id="UP001595455"/>
    </source>
</evidence>
<evidence type="ECO:0000259" key="5">
    <source>
        <dbReference type="PROSITE" id="PS50931"/>
    </source>
</evidence>
<evidence type="ECO:0000256" key="3">
    <source>
        <dbReference type="ARBA" id="ARBA00023125"/>
    </source>
</evidence>
<evidence type="ECO:0000256" key="4">
    <source>
        <dbReference type="ARBA" id="ARBA00023163"/>
    </source>
</evidence>
<dbReference type="SUPFAM" id="SSF53850">
    <property type="entry name" value="Periplasmic binding protein-like II"/>
    <property type="match status" value="1"/>
</dbReference>
<dbReference type="InterPro" id="IPR050389">
    <property type="entry name" value="LysR-type_TF"/>
</dbReference>
<keyword evidence="7" id="KW-1185">Reference proteome</keyword>
<dbReference type="EMBL" id="JBHRSF010000067">
    <property type="protein sequence ID" value="MFC2996423.1"/>
    <property type="molecule type" value="Genomic_DNA"/>
</dbReference>
<reference evidence="7" key="1">
    <citation type="journal article" date="2019" name="Int. J. Syst. Evol. Microbiol.">
        <title>The Global Catalogue of Microorganisms (GCM) 10K type strain sequencing project: providing services to taxonomists for standard genome sequencing and annotation.</title>
        <authorList>
            <consortium name="The Broad Institute Genomics Platform"/>
            <consortium name="The Broad Institute Genome Sequencing Center for Infectious Disease"/>
            <person name="Wu L."/>
            <person name="Ma J."/>
        </authorList>
    </citation>
    <scope>NUCLEOTIDE SEQUENCE [LARGE SCALE GENOMIC DNA]</scope>
    <source>
        <strain evidence="7">KCTC 62575</strain>
    </source>
</reference>
<comment type="similarity">
    <text evidence="1">Belongs to the LysR transcriptional regulatory family.</text>
</comment>
<organism evidence="6 7">
    <name type="scientific">Acinetobacter sichuanensis</name>
    <dbReference type="NCBI Taxonomy" id="2136183"/>
    <lineage>
        <taxon>Bacteria</taxon>
        <taxon>Pseudomonadati</taxon>
        <taxon>Pseudomonadota</taxon>
        <taxon>Gammaproteobacteria</taxon>
        <taxon>Moraxellales</taxon>
        <taxon>Moraxellaceae</taxon>
        <taxon>Acinetobacter</taxon>
    </lineage>
</organism>
<name>A0ABV7BGY5_9GAMM</name>
<feature type="domain" description="HTH lysR-type" evidence="5">
    <location>
        <begin position="30"/>
        <end position="87"/>
    </location>
</feature>
<gene>
    <name evidence="6" type="ORF">ACFODO_14355</name>
</gene>
<protein>
    <submittedName>
        <fullName evidence="6">LysR family transcriptional regulator</fullName>
    </submittedName>
</protein>
<dbReference type="Pfam" id="PF03466">
    <property type="entry name" value="LysR_substrate"/>
    <property type="match status" value="1"/>
</dbReference>
<keyword evidence="4" id="KW-0804">Transcription</keyword>
<dbReference type="Gene3D" id="1.10.10.10">
    <property type="entry name" value="Winged helix-like DNA-binding domain superfamily/Winged helix DNA-binding domain"/>
    <property type="match status" value="1"/>
</dbReference>
<dbReference type="RefSeq" id="WP_228199042.1">
    <property type="nucleotide sequence ID" value="NZ_JBHRSF010000067.1"/>
</dbReference>
<accession>A0ABV7BGY5</accession>
<comment type="caution">
    <text evidence="6">The sequence shown here is derived from an EMBL/GenBank/DDBJ whole genome shotgun (WGS) entry which is preliminary data.</text>
</comment>
<dbReference type="InterPro" id="IPR036390">
    <property type="entry name" value="WH_DNA-bd_sf"/>
</dbReference>
<dbReference type="InterPro" id="IPR000847">
    <property type="entry name" value="LysR_HTH_N"/>
</dbReference>
<dbReference type="Pfam" id="PF00126">
    <property type="entry name" value="HTH_1"/>
    <property type="match status" value="1"/>
</dbReference>
<dbReference type="SUPFAM" id="SSF46785">
    <property type="entry name" value="Winged helix' DNA-binding domain"/>
    <property type="match status" value="1"/>
</dbReference>
<evidence type="ECO:0000256" key="1">
    <source>
        <dbReference type="ARBA" id="ARBA00009437"/>
    </source>
</evidence>
<dbReference type="InterPro" id="IPR005119">
    <property type="entry name" value="LysR_subst-bd"/>
</dbReference>
<keyword evidence="3" id="KW-0238">DNA-binding</keyword>
<dbReference type="PANTHER" id="PTHR30118:SF15">
    <property type="entry name" value="TRANSCRIPTIONAL REGULATORY PROTEIN"/>
    <property type="match status" value="1"/>
</dbReference>
<sequence>MRYFKSKTKCIYCIFYILKMNFMHFIPHGFDLNLLLVFDALYRHKSVSKAAEAIYLSPSAFSHALNRLRSVFDDPLFVRMGGEMVATKRAENIAPVVSESLKHLSFHLFKQHEFDPSMSDDELIIATTDYTSFCVLPSLMKKLKSSAPNIKLKVIFQSMETSIQNMILGKIDLIVGYSEQDEMKSSLIDVSPCFKDKYVVVVSKGLYSEMTLTNYIEADHIKISAWNEHDGIIDESLKAQGVYRKISLELPNMLIAPYMMQSTNLMITLPSRAVDVFKDIHELDTFALPIMVPEYSVNVYSLEQSKLKAPQAWLKSKILSIF</sequence>